<dbReference type="AlphaFoldDB" id="A0AAJ0DH99"/>
<dbReference type="EMBL" id="JAWDJX010000036">
    <property type="protein sequence ID" value="KAK3049865.1"/>
    <property type="molecule type" value="Genomic_DNA"/>
</dbReference>
<dbReference type="Proteomes" id="UP001271007">
    <property type="component" value="Unassembled WGS sequence"/>
</dbReference>
<feature type="compositionally biased region" description="Basic and acidic residues" evidence="1">
    <location>
        <begin position="385"/>
        <end position="394"/>
    </location>
</feature>
<reference evidence="2" key="1">
    <citation type="submission" date="2023-04" db="EMBL/GenBank/DDBJ databases">
        <title>Black Yeasts Isolated from many extreme environments.</title>
        <authorList>
            <person name="Coleine C."/>
            <person name="Stajich J.E."/>
            <person name="Selbmann L."/>
        </authorList>
    </citation>
    <scope>NUCLEOTIDE SEQUENCE</scope>
    <source>
        <strain evidence="2">CCFEE 5312</strain>
    </source>
</reference>
<protein>
    <submittedName>
        <fullName evidence="2">Uncharacterized protein</fullName>
    </submittedName>
</protein>
<evidence type="ECO:0000256" key="1">
    <source>
        <dbReference type="SAM" id="MobiDB-lite"/>
    </source>
</evidence>
<organism evidence="2 3">
    <name type="scientific">Extremus antarcticus</name>
    <dbReference type="NCBI Taxonomy" id="702011"/>
    <lineage>
        <taxon>Eukaryota</taxon>
        <taxon>Fungi</taxon>
        <taxon>Dikarya</taxon>
        <taxon>Ascomycota</taxon>
        <taxon>Pezizomycotina</taxon>
        <taxon>Dothideomycetes</taxon>
        <taxon>Dothideomycetidae</taxon>
        <taxon>Mycosphaerellales</taxon>
        <taxon>Extremaceae</taxon>
        <taxon>Extremus</taxon>
    </lineage>
</organism>
<accession>A0AAJ0DH99</accession>
<comment type="caution">
    <text evidence="2">The sequence shown here is derived from an EMBL/GenBank/DDBJ whole genome shotgun (WGS) entry which is preliminary data.</text>
</comment>
<feature type="region of interest" description="Disordered" evidence="1">
    <location>
        <begin position="354"/>
        <end position="394"/>
    </location>
</feature>
<feature type="compositionally biased region" description="Polar residues" evidence="1">
    <location>
        <begin position="1"/>
        <end position="10"/>
    </location>
</feature>
<feature type="region of interest" description="Disordered" evidence="1">
    <location>
        <begin position="1"/>
        <end position="20"/>
    </location>
</feature>
<keyword evidence="3" id="KW-1185">Reference proteome</keyword>
<evidence type="ECO:0000313" key="2">
    <source>
        <dbReference type="EMBL" id="KAK3049865.1"/>
    </source>
</evidence>
<evidence type="ECO:0000313" key="3">
    <source>
        <dbReference type="Proteomes" id="UP001271007"/>
    </source>
</evidence>
<name>A0AAJ0DH99_9PEZI</name>
<gene>
    <name evidence="2" type="ORF">LTR09_008785</name>
</gene>
<feature type="region of interest" description="Disordered" evidence="1">
    <location>
        <begin position="408"/>
        <end position="472"/>
    </location>
</feature>
<sequence length="472" mass="52879">MSMSTNQGTTPAMPGPTTLPLGEREFLHIKQGRGVTIAFTDEAEDIPASVYLGNGPGTVGTLWCSTCIAVYFPLDRKRCFFGHFNAYTLNTKPNNSVDETEGAEIQDLVYRRLLEEAESMQWDIRDPCYASTVVVCAPLQVRKWGNKYFSLVGLYVVKGIKDFFADNALTLMEQSETALKNAKQLSGIDSAIEEVLLAILGETLRKGDSLKPRKTLEEARDSADLALKLKNRSVCLTAQAELSTWIGAHGFLARQRDGVGEVVRWVSSYKDWTIDRLTQDLIDEGWVDRQLPREIDKERWGFATQKTNDILDARSPEEQRRDWWEAMNIVERLEEDCRSDDERYHPLERSRKSRSRLAILSSPRGRQADSEQQLPARASTVPANHNKEHSPSLPDRLLEEFRRLSLKDPASTSISTPSEDFPGPAPSGKLVTIPERPRGRSSASSRASSAGSQPSSSRSKESSTSTKDRKRQ</sequence>
<feature type="compositionally biased region" description="Low complexity" evidence="1">
    <location>
        <begin position="440"/>
        <end position="465"/>
    </location>
</feature>
<proteinExistence type="predicted"/>